<proteinExistence type="predicted"/>
<dbReference type="Pfam" id="PF07277">
    <property type="entry name" value="SapC"/>
    <property type="match status" value="1"/>
</dbReference>
<keyword evidence="2" id="KW-1185">Reference proteome</keyword>
<sequence>MSNEQTPKIVPLNKEAHGKLKIRELGGFEHVKSAHMVPVTAHEFTRLGAEYPIVFVKNSETGEFQSVALLGLKVGQNLFLDGDQWQGVFVPGSVRNHPFVLAPSGQNKDQLLVGIIENSPLVSDAEGNALFTDEGEETDYLKAKKETLVSFLESDQVTKAFVKVLTDKELLAPQSVTINAGEEKINLNGLYIVDEKKLNELGEEDFADFRKRGFLPALYAQLGSLHQLSKLAKMQATGATA</sequence>
<evidence type="ECO:0000313" key="1">
    <source>
        <dbReference type="EMBL" id="GAA5524010.1"/>
    </source>
</evidence>
<reference evidence="1 2" key="1">
    <citation type="submission" date="2024-02" db="EMBL/GenBank/DDBJ databases">
        <title>Microbulbifer aestuariivivens NBRC 112533.</title>
        <authorList>
            <person name="Ichikawa N."/>
            <person name="Katano-Makiyama Y."/>
            <person name="Hidaka K."/>
        </authorList>
    </citation>
    <scope>NUCLEOTIDE SEQUENCE [LARGE SCALE GENOMIC DNA]</scope>
    <source>
        <strain evidence="1 2">NBRC 112533</strain>
    </source>
</reference>
<evidence type="ECO:0008006" key="3">
    <source>
        <dbReference type="Google" id="ProtNLM"/>
    </source>
</evidence>
<dbReference type="RefSeq" id="WP_345548645.1">
    <property type="nucleotide sequence ID" value="NZ_BAABRT010000003.1"/>
</dbReference>
<dbReference type="InterPro" id="IPR010836">
    <property type="entry name" value="SapC"/>
</dbReference>
<dbReference type="Proteomes" id="UP001408594">
    <property type="component" value="Unassembled WGS sequence"/>
</dbReference>
<name>A0ABP9WLM8_9GAMM</name>
<organism evidence="1 2">
    <name type="scientific">Microbulbifer aestuariivivens</name>
    <dbReference type="NCBI Taxonomy" id="1908308"/>
    <lineage>
        <taxon>Bacteria</taxon>
        <taxon>Pseudomonadati</taxon>
        <taxon>Pseudomonadota</taxon>
        <taxon>Gammaproteobacteria</taxon>
        <taxon>Cellvibrionales</taxon>
        <taxon>Microbulbiferaceae</taxon>
        <taxon>Microbulbifer</taxon>
    </lineage>
</organism>
<accession>A0ABP9WLM8</accession>
<gene>
    <name evidence="1" type="ORF">Maes01_00562</name>
</gene>
<protein>
    <recommendedName>
        <fullName evidence="3">Multidrug transporter</fullName>
    </recommendedName>
</protein>
<comment type="caution">
    <text evidence="1">The sequence shown here is derived from an EMBL/GenBank/DDBJ whole genome shotgun (WGS) entry which is preliminary data.</text>
</comment>
<evidence type="ECO:0000313" key="2">
    <source>
        <dbReference type="Proteomes" id="UP001408594"/>
    </source>
</evidence>
<dbReference type="EMBL" id="BAABRT010000003">
    <property type="protein sequence ID" value="GAA5524010.1"/>
    <property type="molecule type" value="Genomic_DNA"/>
</dbReference>